<dbReference type="GO" id="GO:0005199">
    <property type="term" value="F:structural constituent of cell wall"/>
    <property type="evidence" value="ECO:0007669"/>
    <property type="project" value="InterPro"/>
</dbReference>
<evidence type="ECO:0000313" key="4">
    <source>
        <dbReference type="Proteomes" id="UP000606974"/>
    </source>
</evidence>
<dbReference type="EMBL" id="JAACFV010000116">
    <property type="protein sequence ID" value="KAF7505188.1"/>
    <property type="molecule type" value="Genomic_DNA"/>
</dbReference>
<feature type="compositionally biased region" description="Polar residues" evidence="1">
    <location>
        <begin position="148"/>
        <end position="157"/>
    </location>
</feature>
<keyword evidence="2" id="KW-0732">Signal</keyword>
<keyword evidence="4" id="KW-1185">Reference proteome</keyword>
<dbReference type="PANTHER" id="PTHR35523">
    <property type="entry name" value="CELL WALL PROTEIN SED1"/>
    <property type="match status" value="1"/>
</dbReference>
<evidence type="ECO:0000256" key="2">
    <source>
        <dbReference type="SAM" id="SignalP"/>
    </source>
</evidence>
<comment type="caution">
    <text evidence="3">The sequence shown here is derived from an EMBL/GenBank/DDBJ whole genome shotgun (WGS) entry which is preliminary data.</text>
</comment>
<proteinExistence type="predicted"/>
<feature type="region of interest" description="Disordered" evidence="1">
    <location>
        <begin position="109"/>
        <end position="157"/>
    </location>
</feature>
<dbReference type="PANTHER" id="PTHR35523:SF1">
    <property type="entry name" value="CELL WALL PROTEIN SED1"/>
    <property type="match status" value="1"/>
</dbReference>
<evidence type="ECO:0008006" key="5">
    <source>
        <dbReference type="Google" id="ProtNLM"/>
    </source>
</evidence>
<dbReference type="InterPro" id="IPR038843">
    <property type="entry name" value="Sed1/Spi1"/>
</dbReference>
<accession>A0A8H7A9W3</accession>
<organism evidence="3 4">
    <name type="scientific">Endocarpon pusillum</name>
    <dbReference type="NCBI Taxonomy" id="364733"/>
    <lineage>
        <taxon>Eukaryota</taxon>
        <taxon>Fungi</taxon>
        <taxon>Dikarya</taxon>
        <taxon>Ascomycota</taxon>
        <taxon>Pezizomycotina</taxon>
        <taxon>Eurotiomycetes</taxon>
        <taxon>Chaetothyriomycetidae</taxon>
        <taxon>Verrucariales</taxon>
        <taxon>Verrucariaceae</taxon>
        <taxon>Endocarpon</taxon>
    </lineage>
</organism>
<dbReference type="AlphaFoldDB" id="A0A8H7A9W3"/>
<evidence type="ECO:0000256" key="1">
    <source>
        <dbReference type="SAM" id="MobiDB-lite"/>
    </source>
</evidence>
<sequence length="193" mass="19391">MQFSTSAALLAFAAAASAAYDSYSSSSALNNVTYTTQVVTAYTTYCPGPTQITHGTQTYTVTEATTLTISDCPCTVSVPVYTSSVTSCITCSSASEVKPVYPTSIPTVPSSSAVKPSSSIIKPVPSSNGTVPSGPVSPPKTPLPSAATPYSPTSRVNGTSPPIATYTGAAAAKVDFMGPIAGAGLMGLVALML</sequence>
<feature type="compositionally biased region" description="Low complexity" evidence="1">
    <location>
        <begin position="109"/>
        <end position="127"/>
    </location>
</feature>
<dbReference type="Proteomes" id="UP000606974">
    <property type="component" value="Unassembled WGS sequence"/>
</dbReference>
<feature type="chain" id="PRO_5034409396" description="Clock-controlled protein 6" evidence="2">
    <location>
        <begin position="19"/>
        <end position="193"/>
    </location>
</feature>
<gene>
    <name evidence="3" type="ORF">GJ744_001178</name>
</gene>
<protein>
    <recommendedName>
        <fullName evidence="5">Clock-controlled protein 6</fullName>
    </recommendedName>
</protein>
<name>A0A8H7A9W3_9EURO</name>
<dbReference type="OrthoDB" id="4174328at2759"/>
<evidence type="ECO:0000313" key="3">
    <source>
        <dbReference type="EMBL" id="KAF7505188.1"/>
    </source>
</evidence>
<feature type="signal peptide" evidence="2">
    <location>
        <begin position="1"/>
        <end position="18"/>
    </location>
</feature>
<dbReference type="GO" id="GO:0009277">
    <property type="term" value="C:fungal-type cell wall"/>
    <property type="evidence" value="ECO:0007669"/>
    <property type="project" value="TreeGrafter"/>
</dbReference>
<dbReference type="GO" id="GO:0031505">
    <property type="term" value="P:fungal-type cell wall organization"/>
    <property type="evidence" value="ECO:0007669"/>
    <property type="project" value="InterPro"/>
</dbReference>
<reference evidence="3" key="1">
    <citation type="submission" date="2020-02" db="EMBL/GenBank/DDBJ databases">
        <authorList>
            <person name="Palmer J.M."/>
        </authorList>
    </citation>
    <scope>NUCLEOTIDE SEQUENCE</scope>
    <source>
        <strain evidence="3">EPUS1.4</strain>
        <tissue evidence="3">Thallus</tissue>
    </source>
</reference>